<dbReference type="CDD" id="cd00085">
    <property type="entry name" value="HNHc"/>
    <property type="match status" value="1"/>
</dbReference>
<protein>
    <recommendedName>
        <fullName evidence="4">HNH nuclease domain-containing protein</fullName>
    </recommendedName>
</protein>
<accession>A0A1B1NEV4</accession>
<dbReference type="STRING" id="1758689.SGUI_2572"/>
<dbReference type="Proteomes" id="UP000092482">
    <property type="component" value="Chromosome"/>
</dbReference>
<feature type="region of interest" description="Disordered" evidence="1">
    <location>
        <begin position="640"/>
        <end position="690"/>
    </location>
</feature>
<dbReference type="InterPro" id="IPR003615">
    <property type="entry name" value="HNH_nuc"/>
</dbReference>
<feature type="compositionally biased region" description="Basic and acidic residues" evidence="1">
    <location>
        <begin position="359"/>
        <end position="383"/>
    </location>
</feature>
<evidence type="ECO:0000313" key="3">
    <source>
        <dbReference type="Proteomes" id="UP000092482"/>
    </source>
</evidence>
<feature type="region of interest" description="Disordered" evidence="1">
    <location>
        <begin position="245"/>
        <end position="305"/>
    </location>
</feature>
<dbReference type="AlphaFoldDB" id="A0A1B1NEV4"/>
<gene>
    <name evidence="2" type="ORF">SGUI_2572</name>
</gene>
<organism evidence="2 3">
    <name type="scientific">Serinicoccus hydrothermalis</name>
    <dbReference type="NCBI Taxonomy" id="1758689"/>
    <lineage>
        <taxon>Bacteria</taxon>
        <taxon>Bacillati</taxon>
        <taxon>Actinomycetota</taxon>
        <taxon>Actinomycetes</taxon>
        <taxon>Micrococcales</taxon>
        <taxon>Ornithinimicrobiaceae</taxon>
        <taxon>Serinicoccus</taxon>
    </lineage>
</organism>
<dbReference type="EMBL" id="CP014989">
    <property type="protein sequence ID" value="ANS79968.1"/>
    <property type="molecule type" value="Genomic_DNA"/>
</dbReference>
<reference evidence="2 3" key="1">
    <citation type="submission" date="2016-03" db="EMBL/GenBank/DDBJ databases">
        <title>Shallow-sea hydrothermal system.</title>
        <authorList>
            <person name="Tang K."/>
        </authorList>
    </citation>
    <scope>NUCLEOTIDE SEQUENCE [LARGE SCALE GENOMIC DNA]</scope>
    <source>
        <strain evidence="2 3">JLT9</strain>
    </source>
</reference>
<sequence>MAATRAGLDARLVEAARLVVAVTGAAVLAQKGFTSVEELSQGQRTKWRAETKRAACAEVQARLGMGVTEARQLVGLACAPDGVRTLVLGALDRAEVTWEMVRSFWRRCGSLEADKALLVAEGLFGTDPAVVVTERLTPEGDLRERPWHQADYTTALAREAARAEGEDAQAERERRRKAYRARRATITVHDDGTATLEATGPAISVIAAHSRVERAARLLRKQGDPRTLDQLRSDVLMALLVHGQLPVPQDEPGGNDPSPERPGGSDPRPHAPGGSEASPDGPVGSDLGRSPSCGNDVAGPPEGWADLLTPDLEGIARVVSGMPTIELQVIVPWDALTGRPACTRCAGTSVAGPGHGHGHGKDPAPTDHGHGLGEDSASAEHGHGLGLGEDSALADPNNGDGRERASRGRGGGVGLVLGRHPTFLSPGHLRELALAPGTTLARLLTDPADGRLVERSITAYRPDAAMRRQVLAADVYSRAPGTRRPGTVCELDHVTPWAPERPGGPTAETNLVALAKSPHQLKTLGRALARINDLRDLTWTTLLGQTETTRVHDYRQYSAAPDLAEALDHAVPLDPARTHEHPALREDLDARRDLLNRAFYAALAHRGPGAFLTDADDHPGTGEHGGPLSGWMWVTRTHSGRRRDGAHPHTPTPETVLGLATTDEPEPDPGDTDEPGTTGWRIPPGEPPPF</sequence>
<feature type="compositionally biased region" description="Acidic residues" evidence="1">
    <location>
        <begin position="663"/>
        <end position="674"/>
    </location>
</feature>
<name>A0A1B1NEV4_9MICO</name>
<dbReference type="KEGG" id="serj:SGUI_2572"/>
<proteinExistence type="predicted"/>
<evidence type="ECO:0000313" key="2">
    <source>
        <dbReference type="EMBL" id="ANS79968.1"/>
    </source>
</evidence>
<keyword evidence="3" id="KW-1185">Reference proteome</keyword>
<feature type="region of interest" description="Disordered" evidence="1">
    <location>
        <begin position="351"/>
        <end position="413"/>
    </location>
</feature>
<evidence type="ECO:0000256" key="1">
    <source>
        <dbReference type="SAM" id="MobiDB-lite"/>
    </source>
</evidence>
<evidence type="ECO:0008006" key="4">
    <source>
        <dbReference type="Google" id="ProtNLM"/>
    </source>
</evidence>